<dbReference type="eggNOG" id="COG4388">
    <property type="taxonomic scope" value="Bacteria"/>
</dbReference>
<dbReference type="EMBL" id="AJSX01000040">
    <property type="protein sequence ID" value="EIJ68181.1"/>
    <property type="molecule type" value="Genomic_DNA"/>
</dbReference>
<feature type="region of interest" description="Disordered" evidence="1">
    <location>
        <begin position="198"/>
        <end position="221"/>
    </location>
</feature>
<comment type="caution">
    <text evidence="2">The sequence shown here is derived from an EMBL/GenBank/DDBJ whole genome shotgun (WGS) entry which is preliminary data.</text>
</comment>
<feature type="compositionally biased region" description="Low complexity" evidence="1">
    <location>
        <begin position="198"/>
        <end position="209"/>
    </location>
</feature>
<organism evidence="2 3">
    <name type="scientific">Pasteurella bettyae CCUG 2042</name>
    <dbReference type="NCBI Taxonomy" id="1095749"/>
    <lineage>
        <taxon>Bacteria</taxon>
        <taxon>Pseudomonadati</taxon>
        <taxon>Pseudomonadota</taxon>
        <taxon>Gammaproteobacteria</taxon>
        <taxon>Pasteurellales</taxon>
        <taxon>Pasteurellaceae</taxon>
        <taxon>Pasteurella</taxon>
    </lineage>
</organism>
<dbReference type="OrthoDB" id="9816412at2"/>
<gene>
    <name evidence="2" type="ORF">HMPREF1052_1224</name>
</gene>
<keyword evidence="3" id="KW-1185">Reference proteome</keyword>
<dbReference type="Proteomes" id="UP000006457">
    <property type="component" value="Unassembled WGS sequence"/>
</dbReference>
<sequence>MTLIEIFKAGKRLDANGVEVEITIDDLQQAVNAYDVNFHESPAVVGHPKHNAPAYGWVKRLELDGDVLKAEFDQVDPEFAEMVEKGRFKKVSSSFYLADSPNNPCPGSLYLRHVGFLGAMPPAVKGLRNPEFAENEQGVVDFSDWAEAGLWRRLREWLIGKHGQDEADKALPDYLVNSVVEESIRNDLKRYQQDEADFPVPNFNEPNNPTSDPAQSTEGELEMTPEEIEQLKAENEKLKAEKAETALNQAKAENADFAEGLVKAGKLAPIAKQQAVDLLNYASTTMQGGVVEFGEGESLHSKLKAFLDAQPQVVNFSEVATKEKAATAQNDTVEYAEGTNPASIEADQKIRAYAKEHNVSYKAAFNAIYQYKENL</sequence>
<accession>I3D8Y8</accession>
<dbReference type="AlphaFoldDB" id="I3D8Y8"/>
<dbReference type="PATRIC" id="fig|1095749.3.peg.1701"/>
<protein>
    <recommendedName>
        <fullName evidence="4">Peptidase</fullName>
    </recommendedName>
</protein>
<evidence type="ECO:0000313" key="3">
    <source>
        <dbReference type="Proteomes" id="UP000006457"/>
    </source>
</evidence>
<proteinExistence type="predicted"/>
<evidence type="ECO:0000256" key="1">
    <source>
        <dbReference type="SAM" id="MobiDB-lite"/>
    </source>
</evidence>
<name>I3D8Y8_9PAST</name>
<reference evidence="2 3" key="1">
    <citation type="submission" date="2012-03" db="EMBL/GenBank/DDBJ databases">
        <authorList>
            <person name="Harkins D.M."/>
            <person name="Madupu R."/>
            <person name="Durkin A.S."/>
            <person name="Torralba M."/>
            <person name="Methe B."/>
            <person name="Sutton G.G."/>
            <person name="Nelson K.E."/>
        </authorList>
    </citation>
    <scope>NUCLEOTIDE SEQUENCE [LARGE SCALE GENOMIC DNA]</scope>
    <source>
        <strain evidence="2 3">CCUG 2042</strain>
    </source>
</reference>
<evidence type="ECO:0008006" key="4">
    <source>
        <dbReference type="Google" id="ProtNLM"/>
    </source>
</evidence>
<evidence type="ECO:0000313" key="2">
    <source>
        <dbReference type="EMBL" id="EIJ68181.1"/>
    </source>
</evidence>
<dbReference type="RefSeq" id="WP_005761410.1">
    <property type="nucleotide sequence ID" value="NZ_AJSX01000040.1"/>
</dbReference>